<dbReference type="PANTHER" id="PTHR45973">
    <property type="entry name" value="PROTEIN PHOSPHATASE 1 REGULATORY SUBUNIT SDS22-RELATED"/>
    <property type="match status" value="1"/>
</dbReference>
<dbReference type="EMBL" id="BNCP01000029">
    <property type="protein sequence ID" value="GIL84283.1"/>
    <property type="molecule type" value="Genomic_DNA"/>
</dbReference>
<dbReference type="InterPro" id="IPR001611">
    <property type="entry name" value="Leu-rich_rpt"/>
</dbReference>
<dbReference type="GO" id="GO:0005929">
    <property type="term" value="C:cilium"/>
    <property type="evidence" value="ECO:0007669"/>
    <property type="project" value="TreeGrafter"/>
</dbReference>
<evidence type="ECO:0000256" key="4">
    <source>
        <dbReference type="ARBA" id="ARBA00022737"/>
    </source>
</evidence>
<dbReference type="InterPro" id="IPR003591">
    <property type="entry name" value="Leu-rich_rpt_typical-subtyp"/>
</dbReference>
<evidence type="ECO:0000256" key="3">
    <source>
        <dbReference type="ARBA" id="ARBA00022614"/>
    </source>
</evidence>
<comment type="similarity">
    <text evidence="10">Belongs to the DRC3 family.</text>
</comment>
<evidence type="ECO:0000256" key="5">
    <source>
        <dbReference type="ARBA" id="ARBA00022846"/>
    </source>
</evidence>
<evidence type="ECO:0000313" key="13">
    <source>
        <dbReference type="EMBL" id="GIL84283.1"/>
    </source>
</evidence>
<evidence type="ECO:0000256" key="10">
    <source>
        <dbReference type="ARBA" id="ARBA00038378"/>
    </source>
</evidence>
<keyword evidence="7" id="KW-0969">Cilium</keyword>
<evidence type="ECO:0000256" key="8">
    <source>
        <dbReference type="ARBA" id="ARBA00023212"/>
    </source>
</evidence>
<evidence type="ECO:0000256" key="6">
    <source>
        <dbReference type="ARBA" id="ARBA00023054"/>
    </source>
</evidence>
<dbReference type="AlphaFoldDB" id="A0A8J4CPR2"/>
<dbReference type="SUPFAM" id="SSF52075">
    <property type="entry name" value="Outer arm dynein light chain 1"/>
    <property type="match status" value="1"/>
</dbReference>
<proteinExistence type="inferred from homology"/>
<keyword evidence="2" id="KW-0963">Cytoplasm</keyword>
<evidence type="ECO:0000256" key="9">
    <source>
        <dbReference type="ARBA" id="ARBA00023273"/>
    </source>
</evidence>
<organism evidence="13 14">
    <name type="scientific">Volvox reticuliferus</name>
    <dbReference type="NCBI Taxonomy" id="1737510"/>
    <lineage>
        <taxon>Eukaryota</taxon>
        <taxon>Viridiplantae</taxon>
        <taxon>Chlorophyta</taxon>
        <taxon>core chlorophytes</taxon>
        <taxon>Chlorophyceae</taxon>
        <taxon>CS clade</taxon>
        <taxon>Chlamydomonadales</taxon>
        <taxon>Volvocaceae</taxon>
        <taxon>Volvox</taxon>
    </lineage>
</organism>
<dbReference type="InterPro" id="IPR050576">
    <property type="entry name" value="Cilia_flagella_integrity"/>
</dbReference>
<dbReference type="Proteomes" id="UP000747110">
    <property type="component" value="Unassembled WGS sequence"/>
</dbReference>
<comment type="caution">
    <text evidence="13">The sequence shown here is derived from an EMBL/GenBank/DDBJ whole genome shotgun (WGS) entry which is preliminary data.</text>
</comment>
<dbReference type="SMART" id="SM00365">
    <property type="entry name" value="LRR_SD22"/>
    <property type="match status" value="4"/>
</dbReference>
<keyword evidence="8" id="KW-0206">Cytoskeleton</keyword>
<dbReference type="Pfam" id="PF14580">
    <property type="entry name" value="LRR_9"/>
    <property type="match status" value="1"/>
</dbReference>
<protein>
    <recommendedName>
        <fullName evidence="11">Dynein regulatory complex subunit 3</fullName>
    </recommendedName>
</protein>
<evidence type="ECO:0000256" key="11">
    <source>
        <dbReference type="ARBA" id="ARBA00040950"/>
    </source>
</evidence>
<name>A0A8J4CPR2_9CHLO</name>
<keyword evidence="14" id="KW-1185">Reference proteome</keyword>
<dbReference type="InterPro" id="IPR032675">
    <property type="entry name" value="LRR_dom_sf"/>
</dbReference>
<evidence type="ECO:0000256" key="1">
    <source>
        <dbReference type="ARBA" id="ARBA00004611"/>
    </source>
</evidence>
<evidence type="ECO:0000313" key="14">
    <source>
        <dbReference type="Proteomes" id="UP000747110"/>
    </source>
</evidence>
<keyword evidence="3" id="KW-0433">Leucine-rich repeat</keyword>
<dbReference type="PANTHER" id="PTHR45973:SF12">
    <property type="entry name" value="DYNEIN REGULATORY COMPLEX SUBUNIT 3"/>
    <property type="match status" value="1"/>
</dbReference>
<dbReference type="PROSITE" id="PS51450">
    <property type="entry name" value="LRR"/>
    <property type="match status" value="4"/>
</dbReference>
<evidence type="ECO:0000256" key="7">
    <source>
        <dbReference type="ARBA" id="ARBA00023069"/>
    </source>
</evidence>
<sequence length="358" mass="41272">MPSLERLIAEVEPNVITEALTRECIQIQGGEPDTAANKKRSMPFRDVECLAFSFKNLACIDNLRGLDNLTKLQLDNNQITKIENLAHLTNLTWLDLSFNKISIISGLETLTKLVDLSLFNNNISKIENLDTLVNLNVLSLGNNQLSQLDNVMYLRQFKQLRLVNLAGNPICKDHDYRSYVLSHIKDLIYLDYRRVNPTDVQAAREQHQDEMIELQEREEQQAQEEKLTAERDAHNKLMTQANLEGVETLIDDMVKEDPEWPRLVQVPNLLDPWNDIRDKFNVATDEFKASILDQHNRKKAEYEEWLNVVRGYLDEKDAEARKLIVEFEKAKKHTSRAVADNPALAENQILSLKVREKG</sequence>
<reference evidence="13" key="1">
    <citation type="journal article" date="2021" name="Proc. Natl. Acad. Sci. U.S.A.">
        <title>Three genomes in the algal genus Volvox reveal the fate of a haploid sex-determining region after a transition to homothallism.</title>
        <authorList>
            <person name="Yamamoto K."/>
            <person name="Hamaji T."/>
            <person name="Kawai-Toyooka H."/>
            <person name="Matsuzaki R."/>
            <person name="Takahashi F."/>
            <person name="Nishimura Y."/>
            <person name="Kawachi M."/>
            <person name="Noguchi H."/>
            <person name="Minakuchi Y."/>
            <person name="Umen J.G."/>
            <person name="Toyoda A."/>
            <person name="Nozaki H."/>
        </authorList>
    </citation>
    <scope>NUCLEOTIDE SEQUENCE</scope>
    <source>
        <strain evidence="13">NIES-3786</strain>
    </source>
</reference>
<evidence type="ECO:0000256" key="2">
    <source>
        <dbReference type="ARBA" id="ARBA00022490"/>
    </source>
</evidence>
<keyword evidence="5" id="KW-0282">Flagellum</keyword>
<dbReference type="Gene3D" id="3.80.10.10">
    <property type="entry name" value="Ribonuclease Inhibitor"/>
    <property type="match status" value="1"/>
</dbReference>
<keyword evidence="9" id="KW-0966">Cell projection</keyword>
<accession>A0A8J4CPR2</accession>
<feature type="coiled-coil region" evidence="12">
    <location>
        <begin position="200"/>
        <end position="237"/>
    </location>
</feature>
<evidence type="ECO:0000256" key="12">
    <source>
        <dbReference type="SAM" id="Coils"/>
    </source>
</evidence>
<keyword evidence="4" id="KW-0677">Repeat</keyword>
<keyword evidence="6 12" id="KW-0175">Coiled coil</keyword>
<gene>
    <name evidence="13" type="ORF">Vretifemale_13013</name>
</gene>
<dbReference type="SMART" id="SM00369">
    <property type="entry name" value="LRR_TYP"/>
    <property type="match status" value="3"/>
</dbReference>
<dbReference type="OrthoDB" id="1517790at2759"/>
<comment type="subcellular location">
    <subcellularLocation>
        <location evidence="1">Cytoplasm</location>
        <location evidence="1">Cytoskeleton</location>
        <location evidence="1">Flagellum axoneme</location>
    </subcellularLocation>
</comment>